<feature type="transmembrane region" description="Helical" evidence="1">
    <location>
        <begin position="26"/>
        <end position="43"/>
    </location>
</feature>
<dbReference type="EMBL" id="SNWR01000001">
    <property type="protein sequence ID" value="TDO37852.1"/>
    <property type="molecule type" value="Genomic_DNA"/>
</dbReference>
<gene>
    <name evidence="2" type="ORF">C8E87_1487</name>
</gene>
<keyword evidence="1" id="KW-1133">Transmembrane helix</keyword>
<evidence type="ECO:0000313" key="3">
    <source>
        <dbReference type="Proteomes" id="UP000294901"/>
    </source>
</evidence>
<reference evidence="2 3" key="1">
    <citation type="submission" date="2019-03" db="EMBL/GenBank/DDBJ databases">
        <title>Sequencing the genomes of 1000 actinobacteria strains.</title>
        <authorList>
            <person name="Klenk H.-P."/>
        </authorList>
    </citation>
    <scope>NUCLEOTIDE SEQUENCE [LARGE SCALE GENOMIC DNA]</scope>
    <source>
        <strain evidence="2 3">DSM 43805</strain>
    </source>
</reference>
<comment type="caution">
    <text evidence="2">The sequence shown here is derived from an EMBL/GenBank/DDBJ whole genome shotgun (WGS) entry which is preliminary data.</text>
</comment>
<dbReference type="Proteomes" id="UP000294901">
    <property type="component" value="Unassembled WGS sequence"/>
</dbReference>
<accession>A0A4R6JQ06</accession>
<protein>
    <submittedName>
        <fullName evidence="2">Uncharacterized protein</fullName>
    </submittedName>
</protein>
<keyword evidence="1" id="KW-0472">Membrane</keyword>
<name>A0A4R6JQ06_9ACTN</name>
<organism evidence="2 3">
    <name type="scientific">Paractinoplanes brasiliensis</name>
    <dbReference type="NCBI Taxonomy" id="52695"/>
    <lineage>
        <taxon>Bacteria</taxon>
        <taxon>Bacillati</taxon>
        <taxon>Actinomycetota</taxon>
        <taxon>Actinomycetes</taxon>
        <taxon>Micromonosporales</taxon>
        <taxon>Micromonosporaceae</taxon>
        <taxon>Paractinoplanes</taxon>
    </lineage>
</organism>
<keyword evidence="1" id="KW-0812">Transmembrane</keyword>
<evidence type="ECO:0000256" key="1">
    <source>
        <dbReference type="SAM" id="Phobius"/>
    </source>
</evidence>
<evidence type="ECO:0000313" key="2">
    <source>
        <dbReference type="EMBL" id="TDO37852.1"/>
    </source>
</evidence>
<sequence length="85" mass="8675">MHISFTASMASANAGLLETVRSAPPLVYLALAAVSLLVALRIMRSLRKAFMPLGALLQAAAGIAVVSMAVVIALVLVAMAALNAQ</sequence>
<feature type="transmembrane region" description="Helical" evidence="1">
    <location>
        <begin position="55"/>
        <end position="82"/>
    </location>
</feature>
<dbReference type="AlphaFoldDB" id="A0A4R6JQ06"/>
<keyword evidence="3" id="KW-1185">Reference proteome</keyword>
<proteinExistence type="predicted"/>